<dbReference type="EMBL" id="LATX01000064">
    <property type="protein sequence ID" value="KTB47286.1"/>
    <property type="molecule type" value="Genomic_DNA"/>
</dbReference>
<proteinExistence type="predicted"/>
<comment type="caution">
    <text evidence="1">The sequence shown here is derived from an EMBL/GenBank/DDBJ whole genome shotgun (WGS) entry which is preliminary data.</text>
</comment>
<accession>A0A0W0GFG0</accession>
<sequence length="114" mass="12782">MSADTSSSTQQSTDSYKTMEEYPASTIPDLSGHTYPWLTRTWNNPEVLKVMSLDMLIVEFPAKIPEPPLPIHKPGKSATLHSAHMKVASALWSQLEADWLATLEAQEEQLADWK</sequence>
<evidence type="ECO:0000313" key="2">
    <source>
        <dbReference type="Proteomes" id="UP000054988"/>
    </source>
</evidence>
<gene>
    <name evidence="1" type="ORF">WG66_136</name>
</gene>
<dbReference type="Proteomes" id="UP000054988">
    <property type="component" value="Unassembled WGS sequence"/>
</dbReference>
<reference evidence="1 2" key="1">
    <citation type="submission" date="2015-12" db="EMBL/GenBank/DDBJ databases">
        <title>Draft genome sequence of Moniliophthora roreri, the causal agent of frosty pod rot of cacao.</title>
        <authorList>
            <person name="Aime M.C."/>
            <person name="Diaz-Valderrama J.R."/>
            <person name="Kijpornyongpan T."/>
            <person name="Phillips-Mora W."/>
        </authorList>
    </citation>
    <scope>NUCLEOTIDE SEQUENCE [LARGE SCALE GENOMIC DNA]</scope>
    <source>
        <strain evidence="1 2">MCA 2952</strain>
    </source>
</reference>
<organism evidence="1 2">
    <name type="scientific">Moniliophthora roreri</name>
    <name type="common">Frosty pod rot fungus</name>
    <name type="synonym">Monilia roreri</name>
    <dbReference type="NCBI Taxonomy" id="221103"/>
    <lineage>
        <taxon>Eukaryota</taxon>
        <taxon>Fungi</taxon>
        <taxon>Dikarya</taxon>
        <taxon>Basidiomycota</taxon>
        <taxon>Agaricomycotina</taxon>
        <taxon>Agaricomycetes</taxon>
        <taxon>Agaricomycetidae</taxon>
        <taxon>Agaricales</taxon>
        <taxon>Marasmiineae</taxon>
        <taxon>Marasmiaceae</taxon>
        <taxon>Moniliophthora</taxon>
    </lineage>
</organism>
<name>A0A0W0GFG0_MONRR</name>
<evidence type="ECO:0000313" key="1">
    <source>
        <dbReference type="EMBL" id="KTB47286.1"/>
    </source>
</evidence>
<protein>
    <submittedName>
        <fullName evidence="1">Uncharacterized protein</fullName>
    </submittedName>
</protein>
<dbReference type="AlphaFoldDB" id="A0A0W0GFG0"/>